<keyword evidence="1" id="KW-0677">Repeat</keyword>
<feature type="transmembrane region" description="Helical" evidence="2">
    <location>
        <begin position="171"/>
        <end position="190"/>
    </location>
</feature>
<organism evidence="3 4">
    <name type="scientific">Tumidithrix elongata BACA0141</name>
    <dbReference type="NCBI Taxonomy" id="2716417"/>
    <lineage>
        <taxon>Bacteria</taxon>
        <taxon>Bacillati</taxon>
        <taxon>Cyanobacteriota</taxon>
        <taxon>Cyanophyceae</taxon>
        <taxon>Pseudanabaenales</taxon>
        <taxon>Pseudanabaenaceae</taxon>
        <taxon>Tumidithrix</taxon>
        <taxon>Tumidithrix elongata</taxon>
    </lineage>
</organism>
<evidence type="ECO:0000313" key="4">
    <source>
        <dbReference type="Proteomes" id="UP001333818"/>
    </source>
</evidence>
<feature type="transmembrane region" description="Helical" evidence="2">
    <location>
        <begin position="144"/>
        <end position="164"/>
    </location>
</feature>
<name>A0AAW9Q754_9CYAN</name>
<comment type="caution">
    <text evidence="3">The sequence shown here is derived from an EMBL/GenBank/DDBJ whole genome shotgun (WGS) entry which is preliminary data.</text>
</comment>
<dbReference type="PANTHER" id="PTHR47485">
    <property type="entry name" value="THYLAKOID LUMENAL 17.4 KDA PROTEIN, CHLOROPLASTIC"/>
    <property type="match status" value="1"/>
</dbReference>
<evidence type="ECO:0000313" key="3">
    <source>
        <dbReference type="EMBL" id="MEE3720019.1"/>
    </source>
</evidence>
<dbReference type="InterPro" id="IPR001646">
    <property type="entry name" value="5peptide_repeat"/>
</dbReference>
<accession>A0AAW9Q754</accession>
<keyword evidence="4" id="KW-1185">Reference proteome</keyword>
<keyword evidence="2" id="KW-0472">Membrane</keyword>
<reference evidence="3" key="1">
    <citation type="submission" date="2024-01" db="EMBL/GenBank/DDBJ databases">
        <title>Bank of Algae and Cyanobacteria of the Azores (BACA) strain genomes.</title>
        <authorList>
            <person name="Luz R."/>
            <person name="Cordeiro R."/>
            <person name="Fonseca A."/>
            <person name="Goncalves V."/>
        </authorList>
    </citation>
    <scope>NUCLEOTIDE SEQUENCE</scope>
    <source>
        <strain evidence="3">BACA0141</strain>
    </source>
</reference>
<dbReference type="Pfam" id="PF00805">
    <property type="entry name" value="Pentapeptide"/>
    <property type="match status" value="2"/>
</dbReference>
<evidence type="ECO:0000256" key="1">
    <source>
        <dbReference type="ARBA" id="ARBA00022737"/>
    </source>
</evidence>
<dbReference type="Proteomes" id="UP001333818">
    <property type="component" value="Unassembled WGS sequence"/>
</dbReference>
<dbReference type="EMBL" id="JAZBJZ010000209">
    <property type="protein sequence ID" value="MEE3720019.1"/>
    <property type="molecule type" value="Genomic_DNA"/>
</dbReference>
<proteinExistence type="predicted"/>
<dbReference type="Gene3D" id="2.160.20.80">
    <property type="entry name" value="E3 ubiquitin-protein ligase SopA"/>
    <property type="match status" value="2"/>
</dbReference>
<keyword evidence="2" id="KW-0812">Transmembrane</keyword>
<dbReference type="PANTHER" id="PTHR47485:SF1">
    <property type="entry name" value="THYLAKOID LUMENAL 17.4 KDA PROTEIN, CHLOROPLASTIC"/>
    <property type="match status" value="1"/>
</dbReference>
<evidence type="ECO:0000256" key="2">
    <source>
        <dbReference type="SAM" id="Phobius"/>
    </source>
</evidence>
<dbReference type="SUPFAM" id="SSF141571">
    <property type="entry name" value="Pentapeptide repeat-like"/>
    <property type="match status" value="1"/>
</dbReference>
<feature type="transmembrane region" description="Helical" evidence="2">
    <location>
        <begin position="120"/>
        <end position="138"/>
    </location>
</feature>
<feature type="transmembrane region" description="Helical" evidence="2">
    <location>
        <begin position="54"/>
        <end position="74"/>
    </location>
</feature>
<dbReference type="RefSeq" id="WP_330486459.1">
    <property type="nucleotide sequence ID" value="NZ_JAZBJZ010000209.1"/>
</dbReference>
<gene>
    <name evidence="3" type="ORF">V2H45_25100</name>
</gene>
<protein>
    <submittedName>
        <fullName evidence="3">Pentapeptide repeat-containing protein</fullName>
    </submittedName>
</protein>
<keyword evidence="2" id="KW-1133">Transmembrane helix</keyword>
<dbReference type="AlphaFoldDB" id="A0AAW9Q754"/>
<feature type="transmembrane region" description="Helical" evidence="2">
    <location>
        <begin position="94"/>
        <end position="113"/>
    </location>
</feature>
<sequence length="293" mass="32437">MDYRDRNLNHQSFQKQALSNANFSRSDLRGANFQEANLEEANFSGVKTGKSEQFTWQLFLLILCIFVSMLLGFMSWGVSHTSFGCGASRFDPNMWIVNLPAWIAAFATAGAASRGWIFRIYMGAIVCAVAMSVMPMINMVILPIWLLIALVLAIAGISAGYRYGSVAIGGVWMAVAVSSATSAAYSVISLKSVSQGVVYGILTLLIAALATHAFHRHFMRVWQTRHTSFRGANLQDAKFRNALVENCDFRDANLEGVDWDGAVIKNCQFSPTWKSVEIWHQEGWQDIESASLN</sequence>
<feature type="transmembrane region" description="Helical" evidence="2">
    <location>
        <begin position="196"/>
        <end position="215"/>
    </location>
</feature>